<comment type="caution">
    <text evidence="4">The sequence shown here is derived from an EMBL/GenBank/DDBJ whole genome shotgun (WGS) entry which is preliminary data.</text>
</comment>
<reference evidence="4 5" key="1">
    <citation type="submission" date="2019-06" db="EMBL/GenBank/DDBJ databases">
        <title>Sorghum-associated microbial communities from plants grown in Nebraska, USA.</title>
        <authorList>
            <person name="Schachtman D."/>
        </authorList>
    </citation>
    <scope>NUCLEOTIDE SEQUENCE [LARGE SCALE GENOMIC DNA]</scope>
    <source>
        <strain evidence="4 5">2482</strain>
    </source>
</reference>
<dbReference type="InterPro" id="IPR002772">
    <property type="entry name" value="Glyco_hydro_3_C"/>
</dbReference>
<keyword evidence="2 4" id="KW-0378">Hydrolase</keyword>
<dbReference type="PANTHER" id="PTHR42715:SF10">
    <property type="entry name" value="BETA-GLUCOSIDASE"/>
    <property type="match status" value="1"/>
</dbReference>
<evidence type="ECO:0000256" key="2">
    <source>
        <dbReference type="ARBA" id="ARBA00022801"/>
    </source>
</evidence>
<dbReference type="PANTHER" id="PTHR42715">
    <property type="entry name" value="BETA-GLUCOSIDASE"/>
    <property type="match status" value="1"/>
</dbReference>
<organism evidence="4 5">
    <name type="scientific">Neobacillus bataviensis</name>
    <dbReference type="NCBI Taxonomy" id="220685"/>
    <lineage>
        <taxon>Bacteria</taxon>
        <taxon>Bacillati</taxon>
        <taxon>Bacillota</taxon>
        <taxon>Bacilli</taxon>
        <taxon>Bacillales</taxon>
        <taxon>Bacillaceae</taxon>
        <taxon>Neobacillus</taxon>
    </lineage>
</organism>
<gene>
    <name evidence="4" type="ORF">FB550_101534</name>
</gene>
<accession>A0A561DYR0</accession>
<proteinExistence type="inferred from homology"/>
<dbReference type="InterPro" id="IPR036881">
    <property type="entry name" value="Glyco_hydro_3_C_sf"/>
</dbReference>
<protein>
    <submittedName>
        <fullName evidence="4">Glycosyl hydrolase family 3</fullName>
    </submittedName>
</protein>
<dbReference type="SMART" id="SM01217">
    <property type="entry name" value="Fn3_like"/>
    <property type="match status" value="1"/>
</dbReference>
<evidence type="ECO:0000256" key="1">
    <source>
        <dbReference type="ARBA" id="ARBA00005336"/>
    </source>
</evidence>
<evidence type="ECO:0000259" key="3">
    <source>
        <dbReference type="SMART" id="SM01217"/>
    </source>
</evidence>
<dbReference type="InterPro" id="IPR013783">
    <property type="entry name" value="Ig-like_fold"/>
</dbReference>
<dbReference type="AlphaFoldDB" id="A0A561DYR0"/>
<dbReference type="Pfam" id="PF01915">
    <property type="entry name" value="Glyco_hydro_3_C"/>
    <property type="match status" value="1"/>
</dbReference>
<dbReference type="Gene3D" id="3.40.50.1700">
    <property type="entry name" value="Glycoside hydrolase family 3 C-terminal domain"/>
    <property type="match status" value="1"/>
</dbReference>
<dbReference type="InterPro" id="IPR026891">
    <property type="entry name" value="Fn3-like"/>
</dbReference>
<dbReference type="Pfam" id="PF14310">
    <property type="entry name" value="Fn3-like"/>
    <property type="match status" value="1"/>
</dbReference>
<dbReference type="FunFam" id="2.60.40.10:FF:000495">
    <property type="entry name" value="Periplasmic beta-glucosidase"/>
    <property type="match status" value="1"/>
</dbReference>
<dbReference type="EMBL" id="VIVN01000001">
    <property type="protein sequence ID" value="TWE08508.1"/>
    <property type="molecule type" value="Genomic_DNA"/>
</dbReference>
<keyword evidence="5" id="KW-1185">Reference proteome</keyword>
<evidence type="ECO:0000313" key="5">
    <source>
        <dbReference type="Proteomes" id="UP000319671"/>
    </source>
</evidence>
<dbReference type="GO" id="GO:0005975">
    <property type="term" value="P:carbohydrate metabolic process"/>
    <property type="evidence" value="ECO:0007669"/>
    <property type="project" value="InterPro"/>
</dbReference>
<dbReference type="GO" id="GO:0008422">
    <property type="term" value="F:beta-glucosidase activity"/>
    <property type="evidence" value="ECO:0007669"/>
    <property type="project" value="UniProtKB-ARBA"/>
</dbReference>
<comment type="similarity">
    <text evidence="1">Belongs to the glycosyl hydrolase 3 family.</text>
</comment>
<evidence type="ECO:0000313" key="4">
    <source>
        <dbReference type="EMBL" id="TWE08508.1"/>
    </source>
</evidence>
<name>A0A561DYR0_9BACI</name>
<dbReference type="InterPro" id="IPR050288">
    <property type="entry name" value="Cellulose_deg_GH3"/>
</dbReference>
<sequence>MFGDYNPSGTLVATFPYSVGQVPIYYNHPRTGRPASKIKFTSKYIDGPHQPLYPFGFGLSYTSFNFENLAVNSPEVTKESLVTISIDVSNTGLRAGEEVVQLYISDVVASRVRPVKELKGFKKINLQPGERQTVTFEIDINSLGFYNEAMEYIIEPGLFKVFIGSNSQEGIEGEFRVVEK</sequence>
<dbReference type="SUPFAM" id="SSF52279">
    <property type="entry name" value="Beta-D-glucan exohydrolase, C-terminal domain"/>
    <property type="match status" value="1"/>
</dbReference>
<dbReference type="Gene3D" id="2.60.40.10">
    <property type="entry name" value="Immunoglobulins"/>
    <property type="match status" value="1"/>
</dbReference>
<feature type="domain" description="Fibronectin type III-like" evidence="3">
    <location>
        <begin position="98"/>
        <end position="167"/>
    </location>
</feature>
<dbReference type="Proteomes" id="UP000319671">
    <property type="component" value="Unassembled WGS sequence"/>
</dbReference>